<keyword evidence="5" id="KW-0560">Oxidoreductase</keyword>
<evidence type="ECO:0000256" key="4">
    <source>
        <dbReference type="ARBA" id="ARBA00022827"/>
    </source>
</evidence>
<evidence type="ECO:0008006" key="11">
    <source>
        <dbReference type="Google" id="ProtNLM"/>
    </source>
</evidence>
<feature type="domain" description="Acyl-CoA oxidase/dehydrogenase middle" evidence="7">
    <location>
        <begin position="517"/>
        <end position="605"/>
    </location>
</feature>
<dbReference type="SUPFAM" id="SSF47203">
    <property type="entry name" value="Acyl-CoA dehydrogenase C-terminal domain-like"/>
    <property type="match status" value="2"/>
</dbReference>
<organism evidence="9 10">
    <name type="scientific">Dietzia cercidiphylli</name>
    <dbReference type="NCBI Taxonomy" id="498199"/>
    <lineage>
        <taxon>Bacteria</taxon>
        <taxon>Bacillati</taxon>
        <taxon>Actinomycetota</taxon>
        <taxon>Actinomycetes</taxon>
        <taxon>Mycobacteriales</taxon>
        <taxon>Dietziaceae</taxon>
        <taxon>Dietzia</taxon>
    </lineage>
</organism>
<dbReference type="Gene3D" id="2.40.110.10">
    <property type="entry name" value="Butyryl-CoA Dehydrogenase, subunit A, domain 2"/>
    <property type="match status" value="2"/>
</dbReference>
<sequence length="784" mass="83359">MDFTRTETQVAVAEAVAGALTTAAPADELLTALPSRGVADAGYDERLWSAFAGSGLLSLGLPAALGGDDLSVADVAVVLEEVGRSGVVIPALETLGFGVLPIVALGTADQQKALLEGIEDGRILTAALAEPGSPLPLEPTVRLDGGTITGTVTAVRYAAQARSVLVPVSTAGGAPVLVVVAPDAPGVTLTPTLGSLGVPEYAMRFDATPVDDDDVIRGPGDGSVLDEFRRLVLSACIAHGDGLVSGALDMTADYLKQRVQFGKPLGSFQAVQQELADVYIISRTLHVISQSVTWRVSEGRTGPADRYATDPTIGAYWLATEGPRAVQILHHLHGGVGVDITYPMFRYSSAVKDLARFVGGAQLHLDDLASAVASDPVEHVAPASTDADAGAAPDGTFIDLTGDQRALQAELREYFSTLISPEEAADIATTRHGDTYAEIITRMGRDGWLGVGWPTEFGGKGFGHIEQLIFTNEATRADVPLPSVTLQTVGPTLQKYGSEVQKEKFLPGILDGSIHFAIGYSEPDAGTDLAALRTTARRDEATGDWIINGQKMWTTGGHHADYIWLAARTGTPDSRHRGLTIFIVDTSDPGFSFTPIITCDGAHHVNATYYSDVRVPADMVVGEVDGGWKMLTTQLNHERVMLAPSGRPGGYYDELVGWARGTGADGVRHLDRPEVRRGLAEIFAFVRLNELLNWQVSSAGENPSMGDSAASKVFSTEKIQHVGRIIEELLGRFGDPTDPDTARLQRWFDMMNKRNVVITFGGGVNEVMRELTCMGGLGMPRTAR</sequence>
<evidence type="ECO:0000256" key="1">
    <source>
        <dbReference type="ARBA" id="ARBA00001974"/>
    </source>
</evidence>
<evidence type="ECO:0000313" key="10">
    <source>
        <dbReference type="Proteomes" id="UP001500383"/>
    </source>
</evidence>
<reference evidence="9 10" key="1">
    <citation type="journal article" date="2019" name="Int. J. Syst. Evol. Microbiol.">
        <title>The Global Catalogue of Microorganisms (GCM) 10K type strain sequencing project: providing services to taxonomists for standard genome sequencing and annotation.</title>
        <authorList>
            <consortium name="The Broad Institute Genomics Platform"/>
            <consortium name="The Broad Institute Genome Sequencing Center for Infectious Disease"/>
            <person name="Wu L."/>
            <person name="Ma J."/>
        </authorList>
    </citation>
    <scope>NUCLEOTIDE SEQUENCE [LARGE SCALE GENOMIC DNA]</scope>
    <source>
        <strain evidence="9 10">JCM 16002</strain>
    </source>
</reference>
<dbReference type="InterPro" id="IPR046373">
    <property type="entry name" value="Acyl-CoA_Oxase/DH_mid-dom_sf"/>
</dbReference>
<evidence type="ECO:0000256" key="2">
    <source>
        <dbReference type="ARBA" id="ARBA00009347"/>
    </source>
</evidence>
<dbReference type="PANTHER" id="PTHR43292">
    <property type="entry name" value="ACYL-COA DEHYDROGENASE"/>
    <property type="match status" value="1"/>
</dbReference>
<keyword evidence="3" id="KW-0285">Flavoprotein</keyword>
<evidence type="ECO:0000256" key="5">
    <source>
        <dbReference type="ARBA" id="ARBA00023002"/>
    </source>
</evidence>
<dbReference type="Gene3D" id="1.20.140.10">
    <property type="entry name" value="Butyryl-CoA Dehydrogenase, subunit A, domain 3"/>
    <property type="match status" value="2"/>
</dbReference>
<name>A0ABN2IF68_9ACTN</name>
<comment type="cofactor">
    <cofactor evidence="1">
        <name>FAD</name>
        <dbReference type="ChEBI" id="CHEBI:57692"/>
    </cofactor>
</comment>
<accession>A0ABN2IF68</accession>
<keyword evidence="10" id="KW-1185">Reference proteome</keyword>
<dbReference type="Pfam" id="PF02770">
    <property type="entry name" value="Acyl-CoA_dh_M"/>
    <property type="match status" value="1"/>
</dbReference>
<dbReference type="InterPro" id="IPR037069">
    <property type="entry name" value="AcylCoA_DH/ox_N_sf"/>
</dbReference>
<dbReference type="InterPro" id="IPR009100">
    <property type="entry name" value="AcylCoA_DH/oxidase_NM_dom_sf"/>
</dbReference>
<dbReference type="Pfam" id="PF00441">
    <property type="entry name" value="Acyl-CoA_dh_1"/>
    <property type="match status" value="2"/>
</dbReference>
<evidence type="ECO:0000259" key="6">
    <source>
        <dbReference type="Pfam" id="PF00441"/>
    </source>
</evidence>
<dbReference type="InterPro" id="IPR009075">
    <property type="entry name" value="AcylCo_DH/oxidase_C"/>
</dbReference>
<feature type="domain" description="Acyl-CoA dehydrogenase/oxidase C-terminal" evidence="6">
    <location>
        <begin position="242"/>
        <end position="370"/>
    </location>
</feature>
<comment type="caution">
    <text evidence="9">The sequence shown here is derived from an EMBL/GenBank/DDBJ whole genome shotgun (WGS) entry which is preliminary data.</text>
</comment>
<feature type="domain" description="Acyl-CoA dehydrogenase/oxidase C-terminal" evidence="6">
    <location>
        <begin position="626"/>
        <end position="771"/>
    </location>
</feature>
<keyword evidence="4" id="KW-0274">FAD</keyword>
<protein>
    <recommendedName>
        <fullName evidence="11">Acyl-CoA dehydrogenase</fullName>
    </recommendedName>
</protein>
<dbReference type="InterPro" id="IPR013786">
    <property type="entry name" value="AcylCoA_DH/ox_N"/>
</dbReference>
<feature type="domain" description="Acyl-CoA dehydrogenase/oxidase N-terminal" evidence="8">
    <location>
        <begin position="40"/>
        <end position="121"/>
    </location>
</feature>
<dbReference type="Proteomes" id="UP001500383">
    <property type="component" value="Unassembled WGS sequence"/>
</dbReference>
<dbReference type="SUPFAM" id="SSF56645">
    <property type="entry name" value="Acyl-CoA dehydrogenase NM domain-like"/>
    <property type="match status" value="2"/>
</dbReference>
<dbReference type="InterPro" id="IPR052161">
    <property type="entry name" value="Mycobact_Acyl-CoA_DH"/>
</dbReference>
<dbReference type="EMBL" id="BAAAQG010000006">
    <property type="protein sequence ID" value="GAA1703556.1"/>
    <property type="molecule type" value="Genomic_DNA"/>
</dbReference>
<gene>
    <name evidence="9" type="ORF">GCM10009831_11200</name>
</gene>
<proteinExistence type="inferred from homology"/>
<dbReference type="InterPro" id="IPR006091">
    <property type="entry name" value="Acyl-CoA_Oxase/DH_mid-dom"/>
</dbReference>
<dbReference type="Pfam" id="PF02771">
    <property type="entry name" value="Acyl-CoA_dh_N"/>
    <property type="match status" value="2"/>
</dbReference>
<feature type="domain" description="Acyl-CoA dehydrogenase/oxidase N-terminal" evidence="8">
    <location>
        <begin position="402"/>
        <end position="512"/>
    </location>
</feature>
<evidence type="ECO:0000259" key="7">
    <source>
        <dbReference type="Pfam" id="PF02770"/>
    </source>
</evidence>
<evidence type="ECO:0000313" key="9">
    <source>
        <dbReference type="EMBL" id="GAA1703556.1"/>
    </source>
</evidence>
<dbReference type="Gene3D" id="1.10.540.10">
    <property type="entry name" value="Acyl-CoA dehydrogenase/oxidase, N-terminal domain"/>
    <property type="match status" value="2"/>
</dbReference>
<dbReference type="InterPro" id="IPR036250">
    <property type="entry name" value="AcylCo_DH-like_C"/>
</dbReference>
<comment type="similarity">
    <text evidence="2">Belongs to the acyl-CoA dehydrogenase family.</text>
</comment>
<evidence type="ECO:0000259" key="8">
    <source>
        <dbReference type="Pfam" id="PF02771"/>
    </source>
</evidence>
<dbReference type="PANTHER" id="PTHR43292:SF3">
    <property type="entry name" value="ACYL-COA DEHYDROGENASE FADE29"/>
    <property type="match status" value="1"/>
</dbReference>
<evidence type="ECO:0000256" key="3">
    <source>
        <dbReference type="ARBA" id="ARBA00022630"/>
    </source>
</evidence>